<dbReference type="SUPFAM" id="SSF101898">
    <property type="entry name" value="NHL repeat"/>
    <property type="match status" value="1"/>
</dbReference>
<reference evidence="2" key="1">
    <citation type="submission" date="2021-11" db="EMBL/GenBank/DDBJ databases">
        <title>BS-T2-15 a new species belonging to the Comamonadaceae family isolated from the soil of a French oak forest.</title>
        <authorList>
            <person name="Mieszkin S."/>
            <person name="Alain K."/>
        </authorList>
    </citation>
    <scope>NUCLEOTIDE SEQUENCE</scope>
    <source>
        <strain evidence="2">BS-T2-15</strain>
    </source>
</reference>
<dbReference type="RefSeq" id="WP_275684218.1">
    <property type="nucleotide sequence ID" value="NZ_JAJLJH010000007.1"/>
</dbReference>
<dbReference type="InterPro" id="IPR015943">
    <property type="entry name" value="WD40/YVTN_repeat-like_dom_sf"/>
</dbReference>
<sequence>MTSLRLVLCAALAWPAILPAADADWHALNHQAALQAKAHDYAGLHDTLTQLAPAMPGSPTVVYNLAASAARLGQADESLAALARLADAGLSYDVAADDDFAALADRAEFGALRERFAHNRQAIGTSTRLLALAGADTLPESLAWDARTKRLFVSDVRHCEIRVVGDPAHAPSPDRRFARLPASVFALGIDAKRQRLWASIATVAQAAGCGEGSPAAERTALLALDLRTGRMLQRVEAGLPGVLGDMLVADDGTVYITESVHGAVLRLSPGARAFERLDVPGDFVSPQTPALSADGRTLLVPDYARGLATLALDGCPCAARWPANGAGVFTAGIDGLVRDGTTLIAVQNGTLPPRIVRLSDDLQRQQVLESGTPGFGEPTHALVVGRSLWFIADVGWDRFEESGKRKADAPPSHAELRAIALP</sequence>
<evidence type="ECO:0008006" key="4">
    <source>
        <dbReference type="Google" id="ProtNLM"/>
    </source>
</evidence>
<keyword evidence="1" id="KW-0732">Signal</keyword>
<gene>
    <name evidence="2" type="ORF">LPC04_20910</name>
</gene>
<proteinExistence type="predicted"/>
<evidence type="ECO:0000313" key="2">
    <source>
        <dbReference type="EMBL" id="MCK9688174.1"/>
    </source>
</evidence>
<keyword evidence="3" id="KW-1185">Reference proteome</keyword>
<evidence type="ECO:0000256" key="1">
    <source>
        <dbReference type="SAM" id="SignalP"/>
    </source>
</evidence>
<dbReference type="EMBL" id="JAJLJH010000007">
    <property type="protein sequence ID" value="MCK9688174.1"/>
    <property type="molecule type" value="Genomic_DNA"/>
</dbReference>
<dbReference type="AlphaFoldDB" id="A0A9X2C3G7"/>
<protein>
    <recommendedName>
        <fullName evidence="4">SMP-30/Gluconolactonase/LRE-like region domain-containing protein</fullName>
    </recommendedName>
</protein>
<comment type="caution">
    <text evidence="2">The sequence shown here is derived from an EMBL/GenBank/DDBJ whole genome shotgun (WGS) entry which is preliminary data.</text>
</comment>
<accession>A0A9X2C3G7</accession>
<dbReference type="Gene3D" id="2.130.10.10">
    <property type="entry name" value="YVTN repeat-like/Quinoprotein amine dehydrogenase"/>
    <property type="match status" value="1"/>
</dbReference>
<dbReference type="Proteomes" id="UP001139353">
    <property type="component" value="Unassembled WGS sequence"/>
</dbReference>
<name>A0A9X2C3G7_9BURK</name>
<organism evidence="2 3">
    <name type="scientific">Scleromatobacter humisilvae</name>
    <dbReference type="NCBI Taxonomy" id="2897159"/>
    <lineage>
        <taxon>Bacteria</taxon>
        <taxon>Pseudomonadati</taxon>
        <taxon>Pseudomonadota</taxon>
        <taxon>Betaproteobacteria</taxon>
        <taxon>Burkholderiales</taxon>
        <taxon>Sphaerotilaceae</taxon>
        <taxon>Scleromatobacter</taxon>
    </lineage>
</organism>
<feature type="chain" id="PRO_5040877383" description="SMP-30/Gluconolactonase/LRE-like region domain-containing protein" evidence="1">
    <location>
        <begin position="21"/>
        <end position="422"/>
    </location>
</feature>
<evidence type="ECO:0000313" key="3">
    <source>
        <dbReference type="Proteomes" id="UP001139353"/>
    </source>
</evidence>
<feature type="signal peptide" evidence="1">
    <location>
        <begin position="1"/>
        <end position="20"/>
    </location>
</feature>